<organism evidence="5 6">
    <name type="scientific">Anoxynatronum buryatiense</name>
    <dbReference type="NCBI Taxonomy" id="489973"/>
    <lineage>
        <taxon>Bacteria</taxon>
        <taxon>Bacillati</taxon>
        <taxon>Bacillota</taxon>
        <taxon>Clostridia</taxon>
        <taxon>Eubacteriales</taxon>
        <taxon>Clostridiaceae</taxon>
        <taxon>Anoxynatronum</taxon>
    </lineage>
</organism>
<name>A0AA45WX75_9CLOT</name>
<dbReference type="Gene3D" id="3.30.360.10">
    <property type="entry name" value="Dihydrodipicolinate Reductase, domain 2"/>
    <property type="match status" value="1"/>
</dbReference>
<dbReference type="Gene3D" id="3.40.50.720">
    <property type="entry name" value="NAD(P)-binding Rossmann-like Domain"/>
    <property type="match status" value="1"/>
</dbReference>
<dbReference type="PANTHER" id="PTHR43708">
    <property type="entry name" value="CONSERVED EXPRESSED OXIDOREDUCTASE (EUROFUNG)"/>
    <property type="match status" value="1"/>
</dbReference>
<proteinExistence type="inferred from homology"/>
<comment type="caution">
    <text evidence="5">The sequence shown here is derived from an EMBL/GenBank/DDBJ whole genome shotgun (WGS) entry which is preliminary data.</text>
</comment>
<keyword evidence="6" id="KW-1185">Reference proteome</keyword>
<feature type="domain" description="Gfo/Idh/MocA-like oxidoreductase N-terminal" evidence="3">
    <location>
        <begin position="2"/>
        <end position="122"/>
    </location>
</feature>
<dbReference type="RefSeq" id="WP_283409806.1">
    <property type="nucleotide sequence ID" value="NZ_FXUF01000010.1"/>
</dbReference>
<dbReference type="Pfam" id="PF02894">
    <property type="entry name" value="GFO_IDH_MocA_C"/>
    <property type="match status" value="1"/>
</dbReference>
<gene>
    <name evidence="5" type="ORF">SAMN06296020_11014</name>
</gene>
<comment type="similarity">
    <text evidence="1">Belongs to the Gfo/Idh/MocA family.</text>
</comment>
<dbReference type="GO" id="GO:0000166">
    <property type="term" value="F:nucleotide binding"/>
    <property type="evidence" value="ECO:0007669"/>
    <property type="project" value="InterPro"/>
</dbReference>
<accession>A0AA45WX75</accession>
<feature type="domain" description="Gfo/Idh/MocA-like oxidoreductase C-terminal" evidence="4">
    <location>
        <begin position="134"/>
        <end position="343"/>
    </location>
</feature>
<dbReference type="AlphaFoldDB" id="A0AA45WX75"/>
<dbReference type="Proteomes" id="UP001158066">
    <property type="component" value="Unassembled WGS sequence"/>
</dbReference>
<dbReference type="NCBIfam" id="NF008607">
    <property type="entry name" value="PRK11579.1"/>
    <property type="match status" value="1"/>
</dbReference>
<evidence type="ECO:0000259" key="3">
    <source>
        <dbReference type="Pfam" id="PF01408"/>
    </source>
</evidence>
<evidence type="ECO:0000313" key="5">
    <source>
        <dbReference type="EMBL" id="SMP62529.1"/>
    </source>
</evidence>
<evidence type="ECO:0000256" key="1">
    <source>
        <dbReference type="ARBA" id="ARBA00010928"/>
    </source>
</evidence>
<dbReference type="Pfam" id="PF01408">
    <property type="entry name" value="GFO_IDH_MocA"/>
    <property type="match status" value="1"/>
</dbReference>
<dbReference type="SUPFAM" id="SSF55347">
    <property type="entry name" value="Glyceraldehyde-3-phosphate dehydrogenase-like, C-terminal domain"/>
    <property type="match status" value="1"/>
</dbReference>
<evidence type="ECO:0000259" key="4">
    <source>
        <dbReference type="Pfam" id="PF02894"/>
    </source>
</evidence>
<dbReference type="InterPro" id="IPR036291">
    <property type="entry name" value="NAD(P)-bd_dom_sf"/>
</dbReference>
<dbReference type="EMBL" id="FXUF01000010">
    <property type="protein sequence ID" value="SMP62529.1"/>
    <property type="molecule type" value="Genomic_DNA"/>
</dbReference>
<dbReference type="InterPro" id="IPR000683">
    <property type="entry name" value="Gfo/Idh/MocA-like_OxRdtase_N"/>
</dbReference>
<dbReference type="SUPFAM" id="SSF51735">
    <property type="entry name" value="NAD(P)-binding Rossmann-fold domains"/>
    <property type="match status" value="1"/>
</dbReference>
<dbReference type="InterPro" id="IPR051317">
    <property type="entry name" value="Gfo/Idh/MocA_oxidoreduct"/>
</dbReference>
<dbReference type="PANTHER" id="PTHR43708:SF5">
    <property type="entry name" value="CONSERVED EXPRESSED OXIDOREDUCTASE (EUROFUNG)-RELATED"/>
    <property type="match status" value="1"/>
</dbReference>
<evidence type="ECO:0000313" key="6">
    <source>
        <dbReference type="Proteomes" id="UP001158066"/>
    </source>
</evidence>
<protein>
    <submittedName>
        <fullName evidence="5">Scyllo-inositol 2-dehydrogenase (NADP+)</fullName>
    </submittedName>
</protein>
<keyword evidence="2" id="KW-0560">Oxidoreductase</keyword>
<reference evidence="5" key="1">
    <citation type="submission" date="2017-05" db="EMBL/GenBank/DDBJ databases">
        <authorList>
            <person name="Varghese N."/>
            <person name="Submissions S."/>
        </authorList>
    </citation>
    <scope>NUCLEOTIDE SEQUENCE</scope>
    <source>
        <strain evidence="5">Su22</strain>
    </source>
</reference>
<evidence type="ECO:0000256" key="2">
    <source>
        <dbReference type="ARBA" id="ARBA00023002"/>
    </source>
</evidence>
<dbReference type="GO" id="GO:0016491">
    <property type="term" value="F:oxidoreductase activity"/>
    <property type="evidence" value="ECO:0007669"/>
    <property type="project" value="UniProtKB-KW"/>
</dbReference>
<sequence>MIQVGIVGYGLSGQIFHGALLETLPAFQVQGIATSDSAKQLLAAKHFPSARVFTDADQLISLKTIDLVVIATPNRFHHALARKALLAGKHVVVEKPFTVSVAEAADLMETAQRTQRLLTVYHNRRFDSDFLTLKQVLSGGSLGEIRLFEAAYDRFRPDLNPDAWREQPQPGSGILYDLGSHLIDQALALFGMPESLFADIRSLRSGQADDHFEIILDYPQLKVTLLSRPLVKEPLPRFAVHGTRGSYVKYGLDVQEAALRAGMRKKNDSWGQEPESQWGTLHTIDERRHVTALPGNYHAFYEALAAAILKGAPLPVTAQEGKQVIQLIENARESHERGCRVKIATS</sequence>
<dbReference type="InterPro" id="IPR004104">
    <property type="entry name" value="Gfo/Idh/MocA-like_OxRdtase_C"/>
</dbReference>